<evidence type="ECO:0000313" key="1">
    <source>
        <dbReference type="EMBL" id="KAI0033831.1"/>
    </source>
</evidence>
<keyword evidence="2" id="KW-1185">Reference proteome</keyword>
<proteinExistence type="predicted"/>
<gene>
    <name evidence="1" type="ORF">K488DRAFT_84570</name>
</gene>
<name>A0ACB8QR35_9AGAM</name>
<dbReference type="EMBL" id="MU273511">
    <property type="protein sequence ID" value="KAI0033831.1"/>
    <property type="molecule type" value="Genomic_DNA"/>
</dbReference>
<organism evidence="1 2">
    <name type="scientific">Vararia minispora EC-137</name>
    <dbReference type="NCBI Taxonomy" id="1314806"/>
    <lineage>
        <taxon>Eukaryota</taxon>
        <taxon>Fungi</taxon>
        <taxon>Dikarya</taxon>
        <taxon>Basidiomycota</taxon>
        <taxon>Agaricomycotina</taxon>
        <taxon>Agaricomycetes</taxon>
        <taxon>Russulales</taxon>
        <taxon>Lachnocladiaceae</taxon>
        <taxon>Vararia</taxon>
    </lineage>
</organism>
<reference evidence="1" key="2">
    <citation type="journal article" date="2022" name="New Phytol.">
        <title>Evolutionary transition to the ectomycorrhizal habit in the genomes of a hyperdiverse lineage of mushroom-forming fungi.</title>
        <authorList>
            <person name="Looney B."/>
            <person name="Miyauchi S."/>
            <person name="Morin E."/>
            <person name="Drula E."/>
            <person name="Courty P.E."/>
            <person name="Kohler A."/>
            <person name="Kuo A."/>
            <person name="LaButti K."/>
            <person name="Pangilinan J."/>
            <person name="Lipzen A."/>
            <person name="Riley R."/>
            <person name="Andreopoulos W."/>
            <person name="He G."/>
            <person name="Johnson J."/>
            <person name="Nolan M."/>
            <person name="Tritt A."/>
            <person name="Barry K.W."/>
            <person name="Grigoriev I.V."/>
            <person name="Nagy L.G."/>
            <person name="Hibbett D."/>
            <person name="Henrissat B."/>
            <person name="Matheny P.B."/>
            <person name="Labbe J."/>
            <person name="Martin F.M."/>
        </authorList>
    </citation>
    <scope>NUCLEOTIDE SEQUENCE</scope>
    <source>
        <strain evidence="1">EC-137</strain>
    </source>
</reference>
<reference evidence="1" key="1">
    <citation type="submission" date="2021-02" db="EMBL/GenBank/DDBJ databases">
        <authorList>
            <consortium name="DOE Joint Genome Institute"/>
            <person name="Ahrendt S."/>
            <person name="Looney B.P."/>
            <person name="Miyauchi S."/>
            <person name="Morin E."/>
            <person name="Drula E."/>
            <person name="Courty P.E."/>
            <person name="Chicoki N."/>
            <person name="Fauchery L."/>
            <person name="Kohler A."/>
            <person name="Kuo A."/>
            <person name="Labutti K."/>
            <person name="Pangilinan J."/>
            <person name="Lipzen A."/>
            <person name="Riley R."/>
            <person name="Andreopoulos W."/>
            <person name="He G."/>
            <person name="Johnson J."/>
            <person name="Barry K.W."/>
            <person name="Grigoriev I.V."/>
            <person name="Nagy L."/>
            <person name="Hibbett D."/>
            <person name="Henrissat B."/>
            <person name="Matheny P.B."/>
            <person name="Labbe J."/>
            <person name="Martin F."/>
        </authorList>
    </citation>
    <scope>NUCLEOTIDE SEQUENCE</scope>
    <source>
        <strain evidence="1">EC-137</strain>
    </source>
</reference>
<sequence>MPTPTTTHGQPAPAVRVGGRRMSMPNRPKPTLHPDPEPSPVRTPPDYPRPDGHDHDHEHDAHGENEQERPRRERRRGHGAHENDLRARENAARRAEANAPKHVPGAKLAFGAGGRIVQPAGKLLG</sequence>
<accession>A0ACB8QR35</accession>
<dbReference type="Proteomes" id="UP000814128">
    <property type="component" value="Unassembled WGS sequence"/>
</dbReference>
<evidence type="ECO:0000313" key="2">
    <source>
        <dbReference type="Proteomes" id="UP000814128"/>
    </source>
</evidence>
<protein>
    <submittedName>
        <fullName evidence="1">Uncharacterized protein</fullName>
    </submittedName>
</protein>
<comment type="caution">
    <text evidence="1">The sequence shown here is derived from an EMBL/GenBank/DDBJ whole genome shotgun (WGS) entry which is preliminary data.</text>
</comment>